<comment type="caution">
    <text evidence="1">The sequence shown here is derived from an EMBL/GenBank/DDBJ whole genome shotgun (WGS) entry which is preliminary data.</text>
</comment>
<evidence type="ECO:0000313" key="2">
    <source>
        <dbReference type="Proteomes" id="UP000789920"/>
    </source>
</evidence>
<keyword evidence="2" id="KW-1185">Reference proteome</keyword>
<reference evidence="1" key="1">
    <citation type="submission" date="2021-06" db="EMBL/GenBank/DDBJ databases">
        <authorList>
            <person name="Kallberg Y."/>
            <person name="Tangrot J."/>
            <person name="Rosling A."/>
        </authorList>
    </citation>
    <scope>NUCLEOTIDE SEQUENCE</scope>
    <source>
        <strain evidence="1">MA461A</strain>
    </source>
</reference>
<dbReference type="EMBL" id="CAJVQC010086223">
    <property type="protein sequence ID" value="CAG8822413.1"/>
    <property type="molecule type" value="Genomic_DNA"/>
</dbReference>
<proteinExistence type="predicted"/>
<sequence length="314" mass="36548">QTSRKPTVITVPTYEEVEANVPKSLYISPLPRPLKPIPPPEPIPGATVLLRACAARLDKERWHSSSNPKSAPTWEKYIRLHNHSTGSVMRSSIRRNTGNLVKKRITTLQTFDNTDKTTDKTVPNFKRVFIRRWFDKDKQNDNDEDSIDGNDDECFIEPNEKYPNDTNDFDHPVELDKEYPNDINDFGHPIELDEENPNDTSDFDRPIEVDENGFTNNTSIIQKNNDIRVDDFSDHTDFRDKPYSNSLQEIQEENDYCDEHFDRSSRDGDELPNKRKRLIYETSNTVIPNSCDDNVESIEQINDAEHEIIRLRKR</sequence>
<feature type="non-terminal residue" evidence="1">
    <location>
        <position position="314"/>
    </location>
</feature>
<dbReference type="Proteomes" id="UP000789920">
    <property type="component" value="Unassembled WGS sequence"/>
</dbReference>
<gene>
    <name evidence="1" type="ORF">RPERSI_LOCUS25796</name>
</gene>
<accession>A0ACA9S4Y2</accession>
<organism evidence="1 2">
    <name type="scientific">Racocetra persica</name>
    <dbReference type="NCBI Taxonomy" id="160502"/>
    <lineage>
        <taxon>Eukaryota</taxon>
        <taxon>Fungi</taxon>
        <taxon>Fungi incertae sedis</taxon>
        <taxon>Mucoromycota</taxon>
        <taxon>Glomeromycotina</taxon>
        <taxon>Glomeromycetes</taxon>
        <taxon>Diversisporales</taxon>
        <taxon>Gigasporaceae</taxon>
        <taxon>Racocetra</taxon>
    </lineage>
</organism>
<name>A0ACA9S4Y2_9GLOM</name>
<feature type="non-terminal residue" evidence="1">
    <location>
        <position position="1"/>
    </location>
</feature>
<evidence type="ECO:0000313" key="1">
    <source>
        <dbReference type="EMBL" id="CAG8822413.1"/>
    </source>
</evidence>
<protein>
    <submittedName>
        <fullName evidence="1">21061_t:CDS:1</fullName>
    </submittedName>
</protein>